<organism evidence="1">
    <name type="scientific">Anguilla anguilla</name>
    <name type="common">European freshwater eel</name>
    <name type="synonym">Muraena anguilla</name>
    <dbReference type="NCBI Taxonomy" id="7936"/>
    <lineage>
        <taxon>Eukaryota</taxon>
        <taxon>Metazoa</taxon>
        <taxon>Chordata</taxon>
        <taxon>Craniata</taxon>
        <taxon>Vertebrata</taxon>
        <taxon>Euteleostomi</taxon>
        <taxon>Actinopterygii</taxon>
        <taxon>Neopterygii</taxon>
        <taxon>Teleostei</taxon>
        <taxon>Anguilliformes</taxon>
        <taxon>Anguillidae</taxon>
        <taxon>Anguilla</taxon>
    </lineage>
</organism>
<reference evidence="1" key="1">
    <citation type="submission" date="2014-11" db="EMBL/GenBank/DDBJ databases">
        <authorList>
            <person name="Amaro Gonzalez C."/>
        </authorList>
    </citation>
    <scope>NUCLEOTIDE SEQUENCE</scope>
</reference>
<protein>
    <submittedName>
        <fullName evidence="1">Uncharacterized protein</fullName>
    </submittedName>
</protein>
<evidence type="ECO:0000313" key="1">
    <source>
        <dbReference type="EMBL" id="JAH82545.1"/>
    </source>
</evidence>
<sequence length="11" mass="1339">MLSSRIFKMII</sequence>
<dbReference type="EMBL" id="GBXM01026032">
    <property type="protein sequence ID" value="JAH82545.1"/>
    <property type="molecule type" value="Transcribed_RNA"/>
</dbReference>
<accession>A0A0E9VYZ5</accession>
<proteinExistence type="predicted"/>
<reference evidence="1" key="2">
    <citation type="journal article" date="2015" name="Fish Shellfish Immunol.">
        <title>Early steps in the European eel (Anguilla anguilla)-Vibrio vulnificus interaction in the gills: Role of the RtxA13 toxin.</title>
        <authorList>
            <person name="Callol A."/>
            <person name="Pajuelo D."/>
            <person name="Ebbesson L."/>
            <person name="Teles M."/>
            <person name="MacKenzie S."/>
            <person name="Amaro C."/>
        </authorList>
    </citation>
    <scope>NUCLEOTIDE SEQUENCE</scope>
</reference>
<name>A0A0E9VYZ5_ANGAN</name>